<reference evidence="3 4" key="1">
    <citation type="submission" date="2023-03" db="EMBL/GenBank/DDBJ databases">
        <title>High-quality genome of Scylla paramamosain provides insights in environmental adaptation.</title>
        <authorList>
            <person name="Zhang L."/>
        </authorList>
    </citation>
    <scope>NUCLEOTIDE SEQUENCE [LARGE SCALE GENOMIC DNA]</scope>
    <source>
        <strain evidence="3">LZ_2023a</strain>
        <tissue evidence="3">Muscle</tissue>
    </source>
</reference>
<feature type="domain" description="ERAP1-like C-terminal" evidence="2">
    <location>
        <begin position="2"/>
        <end position="154"/>
    </location>
</feature>
<organism evidence="3 4">
    <name type="scientific">Scylla paramamosain</name>
    <name type="common">Mud crab</name>
    <dbReference type="NCBI Taxonomy" id="85552"/>
    <lineage>
        <taxon>Eukaryota</taxon>
        <taxon>Metazoa</taxon>
        <taxon>Ecdysozoa</taxon>
        <taxon>Arthropoda</taxon>
        <taxon>Crustacea</taxon>
        <taxon>Multicrustacea</taxon>
        <taxon>Malacostraca</taxon>
        <taxon>Eumalacostraca</taxon>
        <taxon>Eucarida</taxon>
        <taxon>Decapoda</taxon>
        <taxon>Pleocyemata</taxon>
        <taxon>Brachyura</taxon>
        <taxon>Eubrachyura</taxon>
        <taxon>Portunoidea</taxon>
        <taxon>Portunidae</taxon>
        <taxon>Portuninae</taxon>
        <taxon>Scylla</taxon>
    </lineage>
</organism>
<dbReference type="GO" id="GO:0042277">
    <property type="term" value="F:peptide binding"/>
    <property type="evidence" value="ECO:0007669"/>
    <property type="project" value="TreeGrafter"/>
</dbReference>
<sequence length="155" mass="17664">MLSLLEPLYTLVGGFEEHQDDPQLLHYTRSLALSWTCKLGYKDCMDNSVSLYQAWMASDGSTSAVSPNGREEAWNFAWEQYLTTNVASQKDMLLSALGCAKEVWLLSRYLDTAFMEGAGIRRQDASTVFRAVAKNDIGRDLAWNYLRDRWDFLSD</sequence>
<dbReference type="GO" id="GO:0006508">
    <property type="term" value="P:proteolysis"/>
    <property type="evidence" value="ECO:0007669"/>
    <property type="project" value="TreeGrafter"/>
</dbReference>
<proteinExistence type="inferred from homology"/>
<evidence type="ECO:0000313" key="3">
    <source>
        <dbReference type="EMBL" id="KAK8375091.1"/>
    </source>
</evidence>
<dbReference type="EMBL" id="JARAKH010000085">
    <property type="protein sequence ID" value="KAK8375091.1"/>
    <property type="molecule type" value="Genomic_DNA"/>
</dbReference>
<gene>
    <name evidence="3" type="ORF">O3P69_011836</name>
</gene>
<name>A0AAW0SJ09_SCYPA</name>
<evidence type="ECO:0000259" key="2">
    <source>
        <dbReference type="Pfam" id="PF11838"/>
    </source>
</evidence>
<comment type="similarity">
    <text evidence="1">Belongs to the peptidase M1 family.</text>
</comment>
<dbReference type="GO" id="GO:0070006">
    <property type="term" value="F:metalloaminopeptidase activity"/>
    <property type="evidence" value="ECO:0007669"/>
    <property type="project" value="TreeGrafter"/>
</dbReference>
<protein>
    <recommendedName>
        <fullName evidence="2">ERAP1-like C-terminal domain-containing protein</fullName>
    </recommendedName>
</protein>
<dbReference type="InterPro" id="IPR024571">
    <property type="entry name" value="ERAP1-like_C_dom"/>
</dbReference>
<dbReference type="PANTHER" id="PTHR11533">
    <property type="entry name" value="PROTEASE M1 ZINC METALLOPROTEASE"/>
    <property type="match status" value="1"/>
</dbReference>
<dbReference type="PANTHER" id="PTHR11533:SF294">
    <property type="entry name" value="THYROTROPIN-RELEASING HORMONE-DEGRADING ECTOENZYME"/>
    <property type="match status" value="1"/>
</dbReference>
<accession>A0AAW0SJ09</accession>
<dbReference type="Pfam" id="PF11838">
    <property type="entry name" value="ERAP1_C"/>
    <property type="match status" value="1"/>
</dbReference>
<dbReference type="GO" id="GO:0016020">
    <property type="term" value="C:membrane"/>
    <property type="evidence" value="ECO:0007669"/>
    <property type="project" value="TreeGrafter"/>
</dbReference>
<dbReference type="Gene3D" id="1.25.50.20">
    <property type="match status" value="1"/>
</dbReference>
<dbReference type="GO" id="GO:0005615">
    <property type="term" value="C:extracellular space"/>
    <property type="evidence" value="ECO:0007669"/>
    <property type="project" value="TreeGrafter"/>
</dbReference>
<evidence type="ECO:0000256" key="1">
    <source>
        <dbReference type="ARBA" id="ARBA00010136"/>
    </source>
</evidence>
<dbReference type="GO" id="GO:0043171">
    <property type="term" value="P:peptide catabolic process"/>
    <property type="evidence" value="ECO:0007669"/>
    <property type="project" value="TreeGrafter"/>
</dbReference>
<dbReference type="AlphaFoldDB" id="A0AAW0SJ09"/>
<dbReference type="GO" id="GO:0005737">
    <property type="term" value="C:cytoplasm"/>
    <property type="evidence" value="ECO:0007669"/>
    <property type="project" value="TreeGrafter"/>
</dbReference>
<dbReference type="GO" id="GO:0008270">
    <property type="term" value="F:zinc ion binding"/>
    <property type="evidence" value="ECO:0007669"/>
    <property type="project" value="TreeGrafter"/>
</dbReference>
<comment type="caution">
    <text evidence="3">The sequence shown here is derived from an EMBL/GenBank/DDBJ whole genome shotgun (WGS) entry which is preliminary data.</text>
</comment>
<dbReference type="Proteomes" id="UP001487740">
    <property type="component" value="Unassembled WGS sequence"/>
</dbReference>
<dbReference type="InterPro" id="IPR050344">
    <property type="entry name" value="Peptidase_M1_aminopeptidases"/>
</dbReference>
<keyword evidence="4" id="KW-1185">Reference proteome</keyword>
<evidence type="ECO:0000313" key="4">
    <source>
        <dbReference type="Proteomes" id="UP001487740"/>
    </source>
</evidence>